<dbReference type="SUPFAM" id="SSF53335">
    <property type="entry name" value="S-adenosyl-L-methionine-dependent methyltransferases"/>
    <property type="match status" value="1"/>
</dbReference>
<proteinExistence type="predicted"/>
<comment type="caution">
    <text evidence="2">The sequence shown here is derived from an EMBL/GenBank/DDBJ whole genome shotgun (WGS) entry which is preliminary data.</text>
</comment>
<dbReference type="Pfam" id="PF13578">
    <property type="entry name" value="Methyltransf_24"/>
    <property type="match status" value="1"/>
</dbReference>
<protein>
    <submittedName>
        <fullName evidence="2">O-methyltransferase YrrM</fullName>
    </submittedName>
</protein>
<dbReference type="EMBL" id="JAVDWV010000001">
    <property type="protein sequence ID" value="MDR7153333.1"/>
    <property type="molecule type" value="Genomic_DNA"/>
</dbReference>
<dbReference type="Gene3D" id="3.40.50.150">
    <property type="entry name" value="Vaccinia Virus protein VP39"/>
    <property type="match status" value="1"/>
</dbReference>
<organism evidence="2 3">
    <name type="scientific">Sphingobium xenophagum</name>
    <dbReference type="NCBI Taxonomy" id="121428"/>
    <lineage>
        <taxon>Bacteria</taxon>
        <taxon>Pseudomonadati</taxon>
        <taxon>Pseudomonadota</taxon>
        <taxon>Alphaproteobacteria</taxon>
        <taxon>Sphingomonadales</taxon>
        <taxon>Sphingomonadaceae</taxon>
        <taxon>Sphingobium</taxon>
    </lineage>
</organism>
<gene>
    <name evidence="2" type="ORF">J2W40_000127</name>
</gene>
<dbReference type="CDD" id="cd02440">
    <property type="entry name" value="AdoMet_MTases"/>
    <property type="match status" value="1"/>
</dbReference>
<name>A0ABU1WVL0_SPHXE</name>
<dbReference type="RefSeq" id="WP_310221101.1">
    <property type="nucleotide sequence ID" value="NZ_JAVDWV010000001.1"/>
</dbReference>
<evidence type="ECO:0000313" key="3">
    <source>
        <dbReference type="Proteomes" id="UP001267638"/>
    </source>
</evidence>
<evidence type="ECO:0000256" key="1">
    <source>
        <dbReference type="SAM" id="MobiDB-lite"/>
    </source>
</evidence>
<keyword evidence="3" id="KW-1185">Reference proteome</keyword>
<accession>A0ABU1WVL0</accession>
<evidence type="ECO:0000313" key="2">
    <source>
        <dbReference type="EMBL" id="MDR7153333.1"/>
    </source>
</evidence>
<dbReference type="Proteomes" id="UP001267638">
    <property type="component" value="Unassembled WGS sequence"/>
</dbReference>
<dbReference type="InterPro" id="IPR029063">
    <property type="entry name" value="SAM-dependent_MTases_sf"/>
</dbReference>
<feature type="region of interest" description="Disordered" evidence="1">
    <location>
        <begin position="242"/>
        <end position="261"/>
    </location>
</feature>
<reference evidence="2 3" key="1">
    <citation type="submission" date="2023-07" db="EMBL/GenBank/DDBJ databases">
        <title>Sorghum-associated microbial communities from plants grown in Nebraska, USA.</title>
        <authorList>
            <person name="Schachtman D."/>
        </authorList>
    </citation>
    <scope>NUCLEOTIDE SEQUENCE [LARGE SCALE GENOMIC DNA]</scope>
    <source>
        <strain evidence="2 3">4256</strain>
    </source>
</reference>
<sequence>MTSRDLTGFLSLNEATIATASRSRRLSDMAWRIGFGAIGWPWLLASLSGGRPADKRALLDELGLPHNALPHLGSWKADVGFLRHIVREIARVRPAHVVELGAGASSLIAARALQLHGGGRLHSFDQHGGFVDATRQWLADHTIDADISHAPLTHESADWPGRWYALERVPERIDMIIIDGPPWSVHPLVRGAADSLFARLSPDGVVLLDDAARPGERIVAQRWRARWPHIDFRLMRDGTKGTLVGRRRDPTTPVANDNEEGRTWRHMRRAAAIVALLATGWITRGELGEFPQSAQASSFLDEAAASRRAGLLRQDMASQIESAAFDPQEIERVTGIVLPELPDDWRVTDVQVFPTNDSPAIAMTIVTPRKETLSLFADRAETPAEATPLVARRASEVVAYWEVGTMAYALTGQGDTRRILHLAGTIAPASGQDAPLRL</sequence>